<dbReference type="GeneTree" id="ENSGT00980000199676"/>
<evidence type="ECO:0000256" key="1">
    <source>
        <dbReference type="SAM" id="SignalP"/>
    </source>
</evidence>
<sequence>ADAPARFPQIAHPDSMNCLLLFAIVMCCSLHAGDAAPPAAHHLHRRPRPLDNSATWNNLIIVAKHAQEKDRNHNTRLIPIIPDEKLKDKDTCCLSANILDYYLRNILHVRGNHHKRLSAVKEDLHRVRRDLVDLAKCVGEEAPNKAIGEIDILFHYLYESCN</sequence>
<dbReference type="Proteomes" id="UP000694580">
    <property type="component" value="Chromosome 15"/>
</dbReference>
<dbReference type="PANTHER" id="PTHR48488">
    <property type="entry name" value="INTERLEUKIN-22"/>
    <property type="match status" value="1"/>
</dbReference>
<organism evidence="2 3">
    <name type="scientific">Denticeps clupeoides</name>
    <name type="common">denticle herring</name>
    <dbReference type="NCBI Taxonomy" id="299321"/>
    <lineage>
        <taxon>Eukaryota</taxon>
        <taxon>Metazoa</taxon>
        <taxon>Chordata</taxon>
        <taxon>Craniata</taxon>
        <taxon>Vertebrata</taxon>
        <taxon>Euteleostomi</taxon>
        <taxon>Actinopterygii</taxon>
        <taxon>Neopterygii</taxon>
        <taxon>Teleostei</taxon>
        <taxon>Clupei</taxon>
        <taxon>Clupeiformes</taxon>
        <taxon>Denticipitoidei</taxon>
        <taxon>Denticipitidae</taxon>
        <taxon>Denticeps</taxon>
    </lineage>
</organism>
<protein>
    <recommendedName>
        <fullName evidence="4">Interleukin 22</fullName>
    </recommendedName>
</protein>
<name>A0AAY4EKQ6_9TELE</name>
<dbReference type="PANTHER" id="PTHR48488:SF1">
    <property type="entry name" value="INTERLEUKIN-22"/>
    <property type="match status" value="1"/>
</dbReference>
<reference evidence="2" key="3">
    <citation type="submission" date="2025-09" db="UniProtKB">
        <authorList>
            <consortium name="Ensembl"/>
        </authorList>
    </citation>
    <scope>IDENTIFICATION</scope>
</reference>
<dbReference type="GO" id="GO:0005576">
    <property type="term" value="C:extracellular region"/>
    <property type="evidence" value="ECO:0007669"/>
    <property type="project" value="InterPro"/>
</dbReference>
<dbReference type="Gene3D" id="1.20.1250.10">
    <property type="match status" value="1"/>
</dbReference>
<reference evidence="2" key="2">
    <citation type="submission" date="2025-08" db="UniProtKB">
        <authorList>
            <consortium name="Ensembl"/>
        </authorList>
    </citation>
    <scope>IDENTIFICATION</scope>
</reference>
<dbReference type="SUPFAM" id="SSF47266">
    <property type="entry name" value="4-helical cytokines"/>
    <property type="match status" value="1"/>
</dbReference>
<evidence type="ECO:0008006" key="4">
    <source>
        <dbReference type="Google" id="ProtNLM"/>
    </source>
</evidence>
<keyword evidence="1" id="KW-0732">Signal</keyword>
<accession>A0AAY4EKQ6</accession>
<reference evidence="2 3" key="1">
    <citation type="submission" date="2020-06" db="EMBL/GenBank/DDBJ databases">
        <authorList>
            <consortium name="Wellcome Sanger Institute Data Sharing"/>
        </authorList>
    </citation>
    <scope>NUCLEOTIDE SEQUENCE [LARGE SCALE GENOMIC DNA]</scope>
</reference>
<proteinExistence type="predicted"/>
<evidence type="ECO:0000313" key="2">
    <source>
        <dbReference type="Ensembl" id="ENSDCDP00010058227.1"/>
    </source>
</evidence>
<dbReference type="Ensembl" id="ENSDCDT00010068924.1">
    <property type="protein sequence ID" value="ENSDCDP00010058227.1"/>
    <property type="gene ID" value="ENSDCDG00010032816.1"/>
</dbReference>
<feature type="chain" id="PRO_5044193727" description="Interleukin 22" evidence="1">
    <location>
        <begin position="36"/>
        <end position="162"/>
    </location>
</feature>
<feature type="signal peptide" evidence="1">
    <location>
        <begin position="1"/>
        <end position="35"/>
    </location>
</feature>
<dbReference type="InterPro" id="IPR009079">
    <property type="entry name" value="4_helix_cytokine-like_core"/>
</dbReference>
<keyword evidence="3" id="KW-1185">Reference proteome</keyword>
<evidence type="ECO:0000313" key="3">
    <source>
        <dbReference type="Proteomes" id="UP000694580"/>
    </source>
</evidence>
<gene>
    <name evidence="2" type="primary">TNFAIP8L3</name>
</gene>
<dbReference type="InterPro" id="IPR020453">
    <property type="entry name" value="IL-22"/>
</dbReference>
<dbReference type="AlphaFoldDB" id="A0AAY4EKQ6"/>